<dbReference type="Gene3D" id="4.10.60.10">
    <property type="entry name" value="Zinc finger, CCHC-type"/>
    <property type="match status" value="1"/>
</dbReference>
<evidence type="ECO:0000313" key="4">
    <source>
        <dbReference type="EMBL" id="VFR02622.1"/>
    </source>
</evidence>
<reference evidence="4 5" key="1">
    <citation type="submission" date="2018-04" db="EMBL/GenBank/DDBJ databases">
        <authorList>
            <person name="Vogel A."/>
        </authorList>
    </citation>
    <scope>NUCLEOTIDE SEQUENCE [LARGE SCALE GENOMIC DNA]</scope>
</reference>
<proteinExistence type="predicted"/>
<dbReference type="AlphaFoldDB" id="A0A484NM48"/>
<evidence type="ECO:0000313" key="5">
    <source>
        <dbReference type="Proteomes" id="UP000595140"/>
    </source>
</evidence>
<dbReference type="CDD" id="cd00303">
    <property type="entry name" value="retropepsin_like"/>
    <property type="match status" value="1"/>
</dbReference>
<dbReference type="InterPro" id="IPR032567">
    <property type="entry name" value="RTL1-rel"/>
</dbReference>
<dbReference type="Pfam" id="PF03732">
    <property type="entry name" value="Retrotrans_gag"/>
    <property type="match status" value="1"/>
</dbReference>
<dbReference type="GO" id="GO:0003676">
    <property type="term" value="F:nucleic acid binding"/>
    <property type="evidence" value="ECO:0007669"/>
    <property type="project" value="InterPro"/>
</dbReference>
<name>A0A484NM48_9ASTE</name>
<feature type="compositionally biased region" description="Polar residues" evidence="2">
    <location>
        <begin position="216"/>
        <end position="225"/>
    </location>
</feature>
<keyword evidence="5" id="KW-1185">Reference proteome</keyword>
<dbReference type="Proteomes" id="UP000595140">
    <property type="component" value="Unassembled WGS sequence"/>
</dbReference>
<feature type="compositionally biased region" description="Basic and acidic residues" evidence="2">
    <location>
        <begin position="159"/>
        <end position="172"/>
    </location>
</feature>
<dbReference type="SUPFAM" id="SSF50630">
    <property type="entry name" value="Acid proteases"/>
    <property type="match status" value="1"/>
</dbReference>
<dbReference type="PANTHER" id="PTHR15503">
    <property type="entry name" value="LDOC1 RELATED"/>
    <property type="match status" value="1"/>
</dbReference>
<dbReference type="PROSITE" id="PS50158">
    <property type="entry name" value="ZF_CCHC"/>
    <property type="match status" value="1"/>
</dbReference>
<gene>
    <name evidence="4" type="ORF">CCAM_LOCUS44397</name>
</gene>
<dbReference type="Gene3D" id="2.40.70.10">
    <property type="entry name" value="Acid Proteases"/>
    <property type="match status" value="1"/>
</dbReference>
<dbReference type="InterPro" id="IPR021109">
    <property type="entry name" value="Peptidase_aspartic_dom_sf"/>
</dbReference>
<accession>A0A484NM48</accession>
<feature type="region of interest" description="Disordered" evidence="2">
    <location>
        <begin position="159"/>
        <end position="226"/>
    </location>
</feature>
<dbReference type="EMBL" id="OOIL02006830">
    <property type="protein sequence ID" value="VFR02622.1"/>
    <property type="molecule type" value="Genomic_DNA"/>
</dbReference>
<evidence type="ECO:0000256" key="2">
    <source>
        <dbReference type="SAM" id="MobiDB-lite"/>
    </source>
</evidence>
<keyword evidence="1" id="KW-0862">Zinc</keyword>
<dbReference type="GO" id="GO:0008270">
    <property type="term" value="F:zinc ion binding"/>
    <property type="evidence" value="ECO:0007669"/>
    <property type="project" value="UniProtKB-KW"/>
</dbReference>
<dbReference type="InterPro" id="IPR005162">
    <property type="entry name" value="Retrotrans_gag_dom"/>
</dbReference>
<feature type="region of interest" description="Disordered" evidence="2">
    <location>
        <begin position="258"/>
        <end position="314"/>
    </location>
</feature>
<keyword evidence="1" id="KW-0863">Zinc-finger</keyword>
<protein>
    <recommendedName>
        <fullName evidence="3">CCHC-type domain-containing protein</fullName>
    </recommendedName>
</protein>
<dbReference type="SMART" id="SM00343">
    <property type="entry name" value="ZnF_C2HC"/>
    <property type="match status" value="1"/>
</dbReference>
<dbReference type="OrthoDB" id="2272416at2759"/>
<dbReference type="Pfam" id="PF08284">
    <property type="entry name" value="RVP_2"/>
    <property type="match status" value="1"/>
</dbReference>
<keyword evidence="1" id="KW-0479">Metal-binding</keyword>
<sequence length="640" mass="71472">MGEPQIALDWLEQMDRVLKNLRVPDADRSELASQMFRKGAYDWWKRINQDPHTPKPWTWDRFDRAFTKEYVPTRYREERRDEFVALKQEGMSLTELRQKFDYLSQYATSLVSTPEDRLNEFVKKLRPDLRPYAALITKTDFNAAYDLIVKTEKSLDNLQATKKEDRATKDPRPAASTGPSGKSFGFGGKRYEKGSSSAPPPKRSKSRPSPSAAASNSIRTRSHPQCVQCGRHHPGECWLAQGLCLGCGQPGHFRRHCPTNPSSEPVFPRAPDQPATSHPARSQQSTAANNQQRPRPQQSGRAPARTYAMQGRTDPSPDVILGTFILFDSVMHALIDPGSTLSYICVGMPANSAIVRSDLDIPTVVSNPLGHSMRLHHIYHRCPLSVQGKQFAADLIELPHKEFDIILGMDWLTEHRAVVNCSCRTVRLRAEDGSDVSLSGKVFPKAPEFISSLSARRLIRKKCEMFLCHVQDMRKESPRQQDIRTVCDFPDVFPEDLPGLPPPREPRSSPPLPAPVTLPQPIAAAASFARGPPLASAPPTTVHLVVLPVVASTASVGRPRHRAVAPLFLLRRKSAIIAVKCSAAVSPSPEVRHHRRRVQRHHAERWTSPPLPASFLAVELPLRHCRRRLSPSPHPAAAPN</sequence>
<feature type="compositionally biased region" description="Polar residues" evidence="2">
    <location>
        <begin position="274"/>
        <end position="300"/>
    </location>
</feature>
<organism evidence="4 5">
    <name type="scientific">Cuscuta campestris</name>
    <dbReference type="NCBI Taxonomy" id="132261"/>
    <lineage>
        <taxon>Eukaryota</taxon>
        <taxon>Viridiplantae</taxon>
        <taxon>Streptophyta</taxon>
        <taxon>Embryophyta</taxon>
        <taxon>Tracheophyta</taxon>
        <taxon>Spermatophyta</taxon>
        <taxon>Magnoliopsida</taxon>
        <taxon>eudicotyledons</taxon>
        <taxon>Gunneridae</taxon>
        <taxon>Pentapetalae</taxon>
        <taxon>asterids</taxon>
        <taxon>lamiids</taxon>
        <taxon>Solanales</taxon>
        <taxon>Convolvulaceae</taxon>
        <taxon>Cuscuteae</taxon>
        <taxon>Cuscuta</taxon>
        <taxon>Cuscuta subgen. Grammica</taxon>
        <taxon>Cuscuta sect. Cleistogrammica</taxon>
    </lineage>
</organism>
<dbReference type="InterPro" id="IPR001878">
    <property type="entry name" value="Znf_CCHC"/>
</dbReference>
<evidence type="ECO:0000256" key="1">
    <source>
        <dbReference type="PROSITE-ProRule" id="PRU00047"/>
    </source>
</evidence>
<feature type="domain" description="CCHC-type" evidence="3">
    <location>
        <begin position="244"/>
        <end position="258"/>
    </location>
</feature>
<dbReference type="PANTHER" id="PTHR15503:SF45">
    <property type="entry name" value="RNA-DIRECTED DNA POLYMERASE HOMOLOG"/>
    <property type="match status" value="1"/>
</dbReference>
<evidence type="ECO:0000259" key="3">
    <source>
        <dbReference type="PROSITE" id="PS50158"/>
    </source>
</evidence>